<dbReference type="PROSITE" id="PS00598">
    <property type="entry name" value="CHROMO_1"/>
    <property type="match status" value="1"/>
</dbReference>
<evidence type="ECO:0000313" key="6">
    <source>
        <dbReference type="Proteomes" id="UP000030755"/>
    </source>
</evidence>
<dbReference type="Gene3D" id="2.40.50.40">
    <property type="match status" value="1"/>
</dbReference>
<dbReference type="InterPro" id="IPR000953">
    <property type="entry name" value="Chromo/chromo_shadow_dom"/>
</dbReference>
<dbReference type="InterPro" id="IPR016197">
    <property type="entry name" value="Chromo-like_dom_sf"/>
</dbReference>
<evidence type="ECO:0000256" key="1">
    <source>
        <dbReference type="ARBA" id="ARBA00004123"/>
    </source>
</evidence>
<dbReference type="CDD" id="cd00024">
    <property type="entry name" value="CD_CSD"/>
    <property type="match status" value="1"/>
</dbReference>
<accession>A0A075ANN2</accession>
<feature type="compositionally biased region" description="Basic and acidic residues" evidence="3">
    <location>
        <begin position="245"/>
        <end position="257"/>
    </location>
</feature>
<dbReference type="EMBL" id="KE561216">
    <property type="protein sequence ID" value="EPZ31474.1"/>
    <property type="molecule type" value="Genomic_DNA"/>
</dbReference>
<dbReference type="STRING" id="988480.A0A075ANN2"/>
<dbReference type="PROSITE" id="PS50013">
    <property type="entry name" value="CHROMO_2"/>
    <property type="match status" value="1"/>
</dbReference>
<dbReference type="SUPFAM" id="SSF54160">
    <property type="entry name" value="Chromo domain-like"/>
    <property type="match status" value="1"/>
</dbReference>
<dbReference type="GO" id="GO:0005634">
    <property type="term" value="C:nucleus"/>
    <property type="evidence" value="ECO:0007669"/>
    <property type="project" value="UniProtKB-SubCell"/>
</dbReference>
<proteinExistence type="predicted"/>
<protein>
    <submittedName>
        <fullName evidence="5">Chromo domain-containing protein</fullName>
    </submittedName>
</protein>
<feature type="domain" description="Chromo" evidence="4">
    <location>
        <begin position="22"/>
        <end position="59"/>
    </location>
</feature>
<gene>
    <name evidence="5" type="ORF">O9G_002943</name>
</gene>
<sequence>MPKPAPPPEVDEDIQVLEEDEYFVDKIVDYKFEDGGFKYRVRWYGYSEADDTWEPATNLSAELREEFWARVKAEKGEEWVNIAKTEGRQNLKHLAKEKKGKGRKKLKAQIGQGWNANEMYQMKEEEPVETNIDELLDEGPLLKEEDLDDGITHPSTESPQIRISTKGYTREENIDDVSVSKLQRKRRVSFSEEIVVSKNQTKETERKGILKKRVLDEEEEENENDKKKHKVESLISIEYSKEKPKELNKSVSDKQKLEMNGSLSSSPNKEMIKNVSGRVTYGSHSPSNVLSFQYNVQRLHDGKFYWLNEKHIPLQLKLEFISEIKDSLLE</sequence>
<evidence type="ECO:0000256" key="2">
    <source>
        <dbReference type="ARBA" id="ARBA00023242"/>
    </source>
</evidence>
<dbReference type="InterPro" id="IPR051219">
    <property type="entry name" value="Heterochromatin_chromo-domain"/>
</dbReference>
<evidence type="ECO:0000259" key="4">
    <source>
        <dbReference type="PROSITE" id="PS50013"/>
    </source>
</evidence>
<dbReference type="OrthoDB" id="10267344at2759"/>
<dbReference type="InterPro" id="IPR023780">
    <property type="entry name" value="Chromo_domain"/>
</dbReference>
<feature type="region of interest" description="Disordered" evidence="3">
    <location>
        <begin position="245"/>
        <end position="269"/>
    </location>
</feature>
<comment type="subcellular location">
    <subcellularLocation>
        <location evidence="1">Nucleus</location>
    </subcellularLocation>
</comment>
<dbReference type="AlphaFoldDB" id="A0A075ANN2"/>
<dbReference type="Proteomes" id="UP000030755">
    <property type="component" value="Unassembled WGS sequence"/>
</dbReference>
<evidence type="ECO:0000256" key="3">
    <source>
        <dbReference type="SAM" id="MobiDB-lite"/>
    </source>
</evidence>
<keyword evidence="2" id="KW-0539">Nucleus</keyword>
<reference evidence="5 6" key="1">
    <citation type="journal article" date="2013" name="Curr. Biol.">
        <title>Shared signatures of parasitism and phylogenomics unite Cryptomycota and microsporidia.</title>
        <authorList>
            <person name="James T.Y."/>
            <person name="Pelin A."/>
            <person name="Bonen L."/>
            <person name="Ahrendt S."/>
            <person name="Sain D."/>
            <person name="Corradi N."/>
            <person name="Stajich J.E."/>
        </authorList>
    </citation>
    <scope>NUCLEOTIDE SEQUENCE [LARGE SCALE GENOMIC DNA]</scope>
    <source>
        <strain evidence="5 6">CSF55</strain>
    </source>
</reference>
<dbReference type="PANTHER" id="PTHR22812">
    <property type="entry name" value="CHROMOBOX PROTEIN"/>
    <property type="match status" value="1"/>
</dbReference>
<name>A0A075ANN2_ROZAC</name>
<dbReference type="InterPro" id="IPR023779">
    <property type="entry name" value="Chromodomain_CS"/>
</dbReference>
<organism evidence="5 6">
    <name type="scientific">Rozella allomycis (strain CSF55)</name>
    <dbReference type="NCBI Taxonomy" id="988480"/>
    <lineage>
        <taxon>Eukaryota</taxon>
        <taxon>Fungi</taxon>
        <taxon>Fungi incertae sedis</taxon>
        <taxon>Cryptomycota</taxon>
        <taxon>Cryptomycota incertae sedis</taxon>
        <taxon>Rozella</taxon>
    </lineage>
</organism>
<keyword evidence="6" id="KW-1185">Reference proteome</keyword>
<dbReference type="SMART" id="SM00298">
    <property type="entry name" value="CHROMO"/>
    <property type="match status" value="1"/>
</dbReference>
<evidence type="ECO:0000313" key="5">
    <source>
        <dbReference type="EMBL" id="EPZ31474.1"/>
    </source>
</evidence>
<dbReference type="HOGENOM" id="CLU_842370_0_0_1"/>
<dbReference type="Pfam" id="PF00385">
    <property type="entry name" value="Chromo"/>
    <property type="match status" value="1"/>
</dbReference>